<name>A0A418GKU1_ECOLX</name>
<dbReference type="Proteomes" id="UP000284508">
    <property type="component" value="Unassembled WGS sequence"/>
</dbReference>
<comment type="caution">
    <text evidence="1">The sequence shown here is derived from an EMBL/GenBank/DDBJ whole genome shotgun (WGS) entry which is preliminary data.</text>
</comment>
<dbReference type="EMBL" id="QXHA01000876">
    <property type="protein sequence ID" value="RIB41450.1"/>
    <property type="molecule type" value="Genomic_DNA"/>
</dbReference>
<dbReference type="AlphaFoldDB" id="A0A418GKU1"/>
<organism evidence="1 2">
    <name type="scientific">Escherichia coli</name>
    <dbReference type="NCBI Taxonomy" id="562"/>
    <lineage>
        <taxon>Bacteria</taxon>
        <taxon>Pseudomonadati</taxon>
        <taxon>Pseudomonadota</taxon>
        <taxon>Gammaproteobacteria</taxon>
        <taxon>Enterobacterales</taxon>
        <taxon>Enterobacteriaceae</taxon>
        <taxon>Escherichia</taxon>
    </lineage>
</organism>
<feature type="non-terminal residue" evidence="1">
    <location>
        <position position="1"/>
    </location>
</feature>
<sequence length="124" mass="13628">VLERQLDSEERALLIERSQTVIRQGRDILHAWDATWNSAQALDNALQPDRAGQFADALEKYAAGLATALSRSPQITLEETPASQAILPTLLKQEQHVCQLFARLPDWTAPALTPATEQAQGATQ</sequence>
<proteinExistence type="predicted"/>
<gene>
    <name evidence="1" type="ORF">D3C88_13245</name>
</gene>
<evidence type="ECO:0000313" key="2">
    <source>
        <dbReference type="Proteomes" id="UP000284508"/>
    </source>
</evidence>
<evidence type="ECO:0000313" key="1">
    <source>
        <dbReference type="EMBL" id="RIB41450.1"/>
    </source>
</evidence>
<reference evidence="1 2" key="1">
    <citation type="journal article" date="2018" name="BMC Microbiol.">
        <title>Genome sequencing of strains of the most prevalent clonal group of O1:K1:H7 Escherichia coli that causes neonatal meningitis in France.</title>
        <authorList>
            <person name="Geslain G."/>
            <person name="Birgy A."/>
            <person name="Adiba S."/>
            <person name="Magnan M."/>
            <person name="Courroux C."/>
            <person name="Levy C."/>
            <person name="Cohen R."/>
            <person name="Bidet P."/>
            <person name="Bonacorsi S."/>
        </authorList>
    </citation>
    <scope>NUCLEOTIDE SEQUENCE [LARGE SCALE GENOMIC DNA]</scope>
    <source>
        <strain evidence="1 2">S308</strain>
    </source>
</reference>
<accession>A0A418GKU1</accession>
<protein>
    <submittedName>
        <fullName evidence="1">Multidrug transporter subunit MdtO</fullName>
    </submittedName>
</protein>